<dbReference type="Pfam" id="PF01346">
    <property type="entry name" value="FKBP_N"/>
    <property type="match status" value="1"/>
</dbReference>
<dbReference type="PANTHER" id="PTHR43811">
    <property type="entry name" value="FKBP-TYPE PEPTIDYL-PROLYL CIS-TRANS ISOMERASE FKPA"/>
    <property type="match status" value="1"/>
</dbReference>
<dbReference type="Gene3D" id="3.10.50.40">
    <property type="match status" value="1"/>
</dbReference>
<dbReference type="NCBIfam" id="NF008150">
    <property type="entry name" value="PRK10902.1"/>
    <property type="match status" value="1"/>
</dbReference>
<proteinExistence type="inferred from homology"/>
<dbReference type="Gene3D" id="1.10.287.460">
    <property type="entry name" value="Peptidyl-prolyl cis-trans isomerase, FKBP-type, N-terminal domain"/>
    <property type="match status" value="1"/>
</dbReference>
<gene>
    <name evidence="10" type="ORF">D9V75_02575</name>
</gene>
<comment type="catalytic activity">
    <reaction evidence="1 6 7">
        <text>[protein]-peptidylproline (omega=180) = [protein]-peptidylproline (omega=0)</text>
        <dbReference type="Rhea" id="RHEA:16237"/>
        <dbReference type="Rhea" id="RHEA-COMP:10747"/>
        <dbReference type="Rhea" id="RHEA-COMP:10748"/>
        <dbReference type="ChEBI" id="CHEBI:83833"/>
        <dbReference type="ChEBI" id="CHEBI:83834"/>
        <dbReference type="EC" id="5.2.1.8"/>
    </reaction>
</comment>
<dbReference type="PANTHER" id="PTHR43811:SF19">
    <property type="entry name" value="39 KDA FK506-BINDING NUCLEAR PROTEIN"/>
    <property type="match status" value="1"/>
</dbReference>
<comment type="similarity">
    <text evidence="3 7">Belongs to the FKBP-type PPIase family.</text>
</comment>
<feature type="chain" id="PRO_5020592039" description="Peptidyl-prolyl cis-trans isomerase" evidence="8">
    <location>
        <begin position="24"/>
        <end position="252"/>
    </location>
</feature>
<accession>A0A4D6YJ79</accession>
<dbReference type="PROSITE" id="PS50059">
    <property type="entry name" value="FKBP_PPIASE"/>
    <property type="match status" value="1"/>
</dbReference>
<keyword evidence="8" id="KW-0732">Signal</keyword>
<dbReference type="AlphaFoldDB" id="A0A4D6YJ79"/>
<evidence type="ECO:0000313" key="10">
    <source>
        <dbReference type="EMBL" id="QCI24565.1"/>
    </source>
</evidence>
<dbReference type="InterPro" id="IPR036944">
    <property type="entry name" value="PPIase_FKBP_N_sf"/>
</dbReference>
<dbReference type="EMBL" id="CP034861">
    <property type="protein sequence ID" value="QCI24565.1"/>
    <property type="molecule type" value="Genomic_DNA"/>
</dbReference>
<dbReference type="Proteomes" id="UP000298673">
    <property type="component" value="Chromosome"/>
</dbReference>
<dbReference type="GO" id="GO:0003755">
    <property type="term" value="F:peptidyl-prolyl cis-trans isomerase activity"/>
    <property type="evidence" value="ECO:0007669"/>
    <property type="project" value="UniProtKB-UniRule"/>
</dbReference>
<evidence type="ECO:0000256" key="8">
    <source>
        <dbReference type="SAM" id="SignalP"/>
    </source>
</evidence>
<evidence type="ECO:0000256" key="5">
    <source>
        <dbReference type="ARBA" id="ARBA00023235"/>
    </source>
</evidence>
<dbReference type="OrthoDB" id="9814548at2"/>
<protein>
    <recommendedName>
        <fullName evidence="7">Peptidyl-prolyl cis-trans isomerase</fullName>
        <ecNumber evidence="7">5.2.1.8</ecNumber>
    </recommendedName>
</protein>
<dbReference type="InterPro" id="IPR000774">
    <property type="entry name" value="PPIase_FKBP_N"/>
</dbReference>
<name>A0A4D6YJ79_9GAMM</name>
<evidence type="ECO:0000313" key="11">
    <source>
        <dbReference type="Proteomes" id="UP000298673"/>
    </source>
</evidence>
<reference evidence="10 11" key="1">
    <citation type="submission" date="2018-12" db="EMBL/GenBank/DDBJ databases">
        <authorList>
            <person name="Chong R.A."/>
        </authorList>
    </citation>
    <scope>NUCLEOTIDE SEQUENCE [LARGE SCALE GENOMIC DNA]</scope>
    <source>
        <strain evidence="10 11">Mst</strain>
    </source>
</reference>
<dbReference type="GO" id="GO:0006457">
    <property type="term" value="P:protein folding"/>
    <property type="evidence" value="ECO:0007669"/>
    <property type="project" value="InterPro"/>
</dbReference>
<evidence type="ECO:0000259" key="9">
    <source>
        <dbReference type="PROSITE" id="PS50059"/>
    </source>
</evidence>
<evidence type="ECO:0000256" key="2">
    <source>
        <dbReference type="ARBA" id="ARBA00002388"/>
    </source>
</evidence>
<evidence type="ECO:0000256" key="6">
    <source>
        <dbReference type="PROSITE-ProRule" id="PRU00277"/>
    </source>
</evidence>
<dbReference type="InterPro" id="IPR046357">
    <property type="entry name" value="PPIase_dom_sf"/>
</dbReference>
<keyword evidence="4 6" id="KW-0697">Rotamase</keyword>
<evidence type="ECO:0000256" key="7">
    <source>
        <dbReference type="RuleBase" id="RU003915"/>
    </source>
</evidence>
<dbReference type="InterPro" id="IPR001179">
    <property type="entry name" value="PPIase_FKBP_dom"/>
</dbReference>
<organism evidence="10 11">
    <name type="scientific">Buchnera aphidicola</name>
    <name type="common">Muscaphis stroyani</name>
    <dbReference type="NCBI Taxonomy" id="1241869"/>
    <lineage>
        <taxon>Bacteria</taxon>
        <taxon>Pseudomonadati</taxon>
        <taxon>Pseudomonadota</taxon>
        <taxon>Gammaproteobacteria</taxon>
        <taxon>Enterobacterales</taxon>
        <taxon>Erwiniaceae</taxon>
        <taxon>Buchnera</taxon>
    </lineage>
</organism>
<evidence type="ECO:0000256" key="3">
    <source>
        <dbReference type="ARBA" id="ARBA00006577"/>
    </source>
</evidence>
<sequence>MFFFLLKRIMFLCIIIYTPQSFSALASLPNIPVQSYLDMKDKFHNNNDKLSYSLGVSLGNYINQSSEKQKKIGIILNKKCILLGVQDSILNKLKLSNQEIISILQSFEEQVNNKKKIEFKKEAEDNLSQGTLYINKFSRMKNVIKTSSGLLYAIEKRGEGEKVQDNSKITVHYKGTFIDGKEFDNSYKKKQPLSLFLKDVIFGWQEGLKYIHKGGKIKLIIPPYLAYGEQGTNNIPSNSTVIFDIELLDVTV</sequence>
<dbReference type="EC" id="5.2.1.8" evidence="7"/>
<dbReference type="Pfam" id="PF00254">
    <property type="entry name" value="FKBP_C"/>
    <property type="match status" value="1"/>
</dbReference>
<evidence type="ECO:0000256" key="1">
    <source>
        <dbReference type="ARBA" id="ARBA00000971"/>
    </source>
</evidence>
<feature type="domain" description="PPIase FKBP-type" evidence="9">
    <location>
        <begin position="166"/>
        <end position="251"/>
    </location>
</feature>
<feature type="signal peptide" evidence="8">
    <location>
        <begin position="1"/>
        <end position="23"/>
    </location>
</feature>
<evidence type="ECO:0000256" key="4">
    <source>
        <dbReference type="ARBA" id="ARBA00023110"/>
    </source>
</evidence>
<comment type="function">
    <text evidence="2">PPIases accelerate the folding of proteins. It catalyzes the cis-trans isomerization of proline imidic peptide bonds in oligopeptides.</text>
</comment>
<reference evidence="10 11" key="2">
    <citation type="submission" date="2019-05" db="EMBL/GenBank/DDBJ databases">
        <title>Genome evolution of the obligate endosymbiont Buchnera aphidicola.</title>
        <authorList>
            <person name="Moran N.A."/>
        </authorList>
    </citation>
    <scope>NUCLEOTIDE SEQUENCE [LARGE SCALE GENOMIC DNA]</scope>
    <source>
        <strain evidence="10 11">Mst</strain>
    </source>
</reference>
<dbReference type="SUPFAM" id="SSF54534">
    <property type="entry name" value="FKBP-like"/>
    <property type="match status" value="1"/>
</dbReference>
<keyword evidence="5 6" id="KW-0413">Isomerase</keyword>